<dbReference type="Gene3D" id="3.40.50.1970">
    <property type="match status" value="1"/>
</dbReference>
<dbReference type="OrthoDB" id="9815791at2"/>
<dbReference type="SUPFAM" id="SSF56796">
    <property type="entry name" value="Dehydroquinate synthase-like"/>
    <property type="match status" value="1"/>
</dbReference>
<comment type="similarity">
    <text evidence="2">Belongs to the iron-containing alcohol dehydrogenase family.</text>
</comment>
<evidence type="ECO:0000256" key="6">
    <source>
        <dbReference type="ARBA" id="ARBA00074848"/>
    </source>
</evidence>
<comment type="cofactor">
    <cofactor evidence="1">
        <name>Fe cation</name>
        <dbReference type="ChEBI" id="CHEBI:24875"/>
    </cofactor>
</comment>
<proteinExistence type="inferred from homology"/>
<accession>A0A1I4BGQ4</accession>
<reference evidence="10 11" key="1">
    <citation type="submission" date="2016-10" db="EMBL/GenBank/DDBJ databases">
        <authorList>
            <person name="de Groot N.N."/>
        </authorList>
    </citation>
    <scope>NUCLEOTIDE SEQUENCE [LARGE SCALE GENOMIC DNA]</scope>
    <source>
        <strain evidence="10 11">DSM 19981</strain>
    </source>
</reference>
<dbReference type="PANTHER" id="PTHR11496:SF102">
    <property type="entry name" value="ALCOHOL DEHYDROGENASE 4"/>
    <property type="match status" value="1"/>
</dbReference>
<dbReference type="FunFam" id="1.20.1090.10:FF:000001">
    <property type="entry name" value="Aldehyde-alcohol dehydrogenase"/>
    <property type="match status" value="1"/>
</dbReference>
<gene>
    <name evidence="10" type="ORF">SAMN02745775_105233</name>
</gene>
<dbReference type="AlphaFoldDB" id="A0A1I4BGQ4"/>
<evidence type="ECO:0000256" key="2">
    <source>
        <dbReference type="ARBA" id="ARBA00007358"/>
    </source>
</evidence>
<dbReference type="CDD" id="cd08194">
    <property type="entry name" value="Fe-ADH-like"/>
    <property type="match status" value="1"/>
</dbReference>
<evidence type="ECO:0000313" key="11">
    <source>
        <dbReference type="Proteomes" id="UP000199473"/>
    </source>
</evidence>
<dbReference type="InterPro" id="IPR001670">
    <property type="entry name" value="ADH_Fe/GldA"/>
</dbReference>
<protein>
    <recommendedName>
        <fullName evidence="6">Alcohol dehydrogenase 2</fullName>
    </recommendedName>
    <alternativeName>
        <fullName evidence="7">Alcohol dehydrogenase II</fullName>
    </alternativeName>
</protein>
<sequence>MVMQLVAPRLMLMGGGSVAKLAEVLAQLGLSRPLVVTDPFMVSSGMVERALSPLRAAGLSFAVFSDTVPDPTDTVIEAGVAVLKSGSYDCLVGFGGGSPMDTAKAMAILAAAPPGTHIRAFKVPAAANTGAVPVICVPTTAGTGSEATRFTVITDTTSDEKMLIAGLGALPLAAVVDHELTFSLPARITADTGIDSLTHALEAFVSKRANAVSDDYARSAMRLIAPNLRRVWADPADATAREAMMRGATLAGLAFSNASVALVHGMSRPVGAHFHVPHGLSNAMLLPAVTAFGLEEGRARYAEAARVMGVATEQEGDQSAAQRLVEELRALNHDLQVPTPAGWGIDADKWNGLLPTMAQQALASGSPGNNPRVPDADQIVALYREAYGR</sequence>
<keyword evidence="3" id="KW-0560">Oxidoreductase</keyword>
<dbReference type="RefSeq" id="WP_092960747.1">
    <property type="nucleotide sequence ID" value="NZ_FOSQ01000005.1"/>
</dbReference>
<evidence type="ECO:0000256" key="3">
    <source>
        <dbReference type="ARBA" id="ARBA00023002"/>
    </source>
</evidence>
<keyword evidence="11" id="KW-1185">Reference proteome</keyword>
<dbReference type="FunFam" id="3.40.50.1970:FF:000003">
    <property type="entry name" value="Alcohol dehydrogenase, iron-containing"/>
    <property type="match status" value="1"/>
</dbReference>
<comment type="catalytic activity">
    <reaction evidence="4">
        <text>a secondary alcohol + NAD(+) = a ketone + NADH + H(+)</text>
        <dbReference type="Rhea" id="RHEA:10740"/>
        <dbReference type="ChEBI" id="CHEBI:15378"/>
        <dbReference type="ChEBI" id="CHEBI:17087"/>
        <dbReference type="ChEBI" id="CHEBI:35681"/>
        <dbReference type="ChEBI" id="CHEBI:57540"/>
        <dbReference type="ChEBI" id="CHEBI:57945"/>
        <dbReference type="EC" id="1.1.1.1"/>
    </reaction>
</comment>
<dbReference type="Proteomes" id="UP000199473">
    <property type="component" value="Unassembled WGS sequence"/>
</dbReference>
<evidence type="ECO:0000259" key="8">
    <source>
        <dbReference type="Pfam" id="PF00465"/>
    </source>
</evidence>
<dbReference type="InterPro" id="IPR039697">
    <property type="entry name" value="Alcohol_dehydrogenase_Fe"/>
</dbReference>
<dbReference type="InterPro" id="IPR056798">
    <property type="entry name" value="ADH_Fe_C"/>
</dbReference>
<dbReference type="STRING" id="1123062.SAMN02745775_105233"/>
<organism evidence="10 11">
    <name type="scientific">Falsiroseomonas stagni DSM 19981</name>
    <dbReference type="NCBI Taxonomy" id="1123062"/>
    <lineage>
        <taxon>Bacteria</taxon>
        <taxon>Pseudomonadati</taxon>
        <taxon>Pseudomonadota</taxon>
        <taxon>Alphaproteobacteria</taxon>
        <taxon>Acetobacterales</taxon>
        <taxon>Roseomonadaceae</taxon>
        <taxon>Falsiroseomonas</taxon>
    </lineage>
</organism>
<dbReference type="Gene3D" id="1.20.1090.10">
    <property type="entry name" value="Dehydroquinate synthase-like - alpha domain"/>
    <property type="match status" value="1"/>
</dbReference>
<evidence type="ECO:0000256" key="4">
    <source>
        <dbReference type="ARBA" id="ARBA00049164"/>
    </source>
</evidence>
<dbReference type="GO" id="GO:0004022">
    <property type="term" value="F:alcohol dehydrogenase (NAD+) activity"/>
    <property type="evidence" value="ECO:0007669"/>
    <property type="project" value="UniProtKB-EC"/>
</dbReference>
<feature type="domain" description="Fe-containing alcohol dehydrogenase-like C-terminal" evidence="9">
    <location>
        <begin position="189"/>
        <end position="387"/>
    </location>
</feature>
<dbReference type="GO" id="GO:0046872">
    <property type="term" value="F:metal ion binding"/>
    <property type="evidence" value="ECO:0007669"/>
    <property type="project" value="InterPro"/>
</dbReference>
<evidence type="ECO:0000313" key="10">
    <source>
        <dbReference type="EMBL" id="SFK67189.1"/>
    </source>
</evidence>
<dbReference type="Pfam" id="PF00465">
    <property type="entry name" value="Fe-ADH"/>
    <property type="match status" value="1"/>
</dbReference>
<feature type="domain" description="Alcohol dehydrogenase iron-type/glycerol dehydrogenase GldA" evidence="8">
    <location>
        <begin position="8"/>
        <end position="177"/>
    </location>
</feature>
<dbReference type="PANTHER" id="PTHR11496">
    <property type="entry name" value="ALCOHOL DEHYDROGENASE"/>
    <property type="match status" value="1"/>
</dbReference>
<comment type="catalytic activity">
    <reaction evidence="5">
        <text>a primary alcohol + NAD(+) = an aldehyde + NADH + H(+)</text>
        <dbReference type="Rhea" id="RHEA:10736"/>
        <dbReference type="ChEBI" id="CHEBI:15378"/>
        <dbReference type="ChEBI" id="CHEBI:15734"/>
        <dbReference type="ChEBI" id="CHEBI:17478"/>
        <dbReference type="ChEBI" id="CHEBI:57540"/>
        <dbReference type="ChEBI" id="CHEBI:57945"/>
        <dbReference type="EC" id="1.1.1.1"/>
    </reaction>
</comment>
<dbReference type="Pfam" id="PF25137">
    <property type="entry name" value="ADH_Fe_C"/>
    <property type="match status" value="1"/>
</dbReference>
<evidence type="ECO:0000256" key="5">
    <source>
        <dbReference type="ARBA" id="ARBA00049243"/>
    </source>
</evidence>
<name>A0A1I4BGQ4_9PROT</name>
<evidence type="ECO:0000259" key="9">
    <source>
        <dbReference type="Pfam" id="PF25137"/>
    </source>
</evidence>
<evidence type="ECO:0000256" key="1">
    <source>
        <dbReference type="ARBA" id="ARBA00001962"/>
    </source>
</evidence>
<evidence type="ECO:0000256" key="7">
    <source>
        <dbReference type="ARBA" id="ARBA00076680"/>
    </source>
</evidence>
<dbReference type="EMBL" id="FOSQ01000005">
    <property type="protein sequence ID" value="SFK67189.1"/>
    <property type="molecule type" value="Genomic_DNA"/>
</dbReference>